<feature type="compositionally biased region" description="Basic residues" evidence="6">
    <location>
        <begin position="488"/>
        <end position="500"/>
    </location>
</feature>
<sequence>MRLAAKNDISPCLLARIILEEYYWNDVEHGRAHERSEGRGSLPPGFMTDCIRDIAKLPNPELAMEIYETMMLDNFYGPAVDSIKKSCGVEYEVILKARCQEAGLSFIDESQMREEGYDKTPDIRLKVPIMINKRVVNWIESKASFGDPINHQQYMIDQYLPYKNRFGPGAVIYWFGFVQELAETGERGILLLNGFPVKEQIVHLQDMHQQERDSVGFSSAHKINTNDNSSGFDDLEMDGKFSSYVDPIFDSDEEEDQTPGFTAVVQGSCVISSITAEGTLEKHDRMIKLGLMDTDIVRSTGYSLHGSGTDNCCKSQSSSCVTSGKSDNTDTDKNSEAPRSYSDHSVSLVEKDNYDNSVPDIASDSDNRLSSHRNTSSCEKVDEHWSNKATNTFCVDKEMGDVQNLHQHETGASCNKLHETQDNSISLHSVSVAPNVSTMPCSADHSVDCIENSFLFDSSSSPISMNSNLLSPDKEVRNKSLSFIYSDKKKKKRKPKRGER</sequence>
<comment type="subcellular location">
    <subcellularLocation>
        <location evidence="2">Cytoplasm</location>
    </subcellularLocation>
    <subcellularLocation>
        <location evidence="1">Nucleus</location>
    </subcellularLocation>
</comment>
<reference evidence="7" key="1">
    <citation type="submission" date="2021-04" db="EMBL/GenBank/DDBJ databases">
        <authorList>
            <consortium name="Molecular Ecology Group"/>
        </authorList>
    </citation>
    <scope>NUCLEOTIDE SEQUENCE</scope>
</reference>
<dbReference type="Pfam" id="PF14811">
    <property type="entry name" value="TPD"/>
    <property type="match status" value="1"/>
</dbReference>
<feature type="compositionally biased region" description="Basic and acidic residues" evidence="6">
    <location>
        <begin position="327"/>
        <end position="336"/>
    </location>
</feature>
<dbReference type="GO" id="GO:0005737">
    <property type="term" value="C:cytoplasm"/>
    <property type="evidence" value="ECO:0007669"/>
    <property type="project" value="UniProtKB-SubCell"/>
</dbReference>
<evidence type="ECO:0000256" key="2">
    <source>
        <dbReference type="ARBA" id="ARBA00004496"/>
    </source>
</evidence>
<protein>
    <recommendedName>
        <fullName evidence="5">CDAN1-interacting nuclease 1</fullName>
    </recommendedName>
</protein>
<dbReference type="GO" id="GO:0005634">
    <property type="term" value="C:nucleus"/>
    <property type="evidence" value="ECO:0007669"/>
    <property type="project" value="UniProtKB-SubCell"/>
</dbReference>
<dbReference type="Proteomes" id="UP000678393">
    <property type="component" value="Unassembled WGS sequence"/>
</dbReference>
<dbReference type="InterPro" id="IPR029404">
    <property type="entry name" value="CDIN1"/>
</dbReference>
<comment type="caution">
    <text evidence="7">The sequence shown here is derived from an EMBL/GenBank/DDBJ whole genome shotgun (WGS) entry which is preliminary data.</text>
</comment>
<evidence type="ECO:0000313" key="8">
    <source>
        <dbReference type="Proteomes" id="UP000678393"/>
    </source>
</evidence>
<keyword evidence="4" id="KW-0539">Nucleus</keyword>
<accession>A0A8S3Z5F2</accession>
<keyword evidence="8" id="KW-1185">Reference proteome</keyword>
<feature type="region of interest" description="Disordered" evidence="6">
    <location>
        <begin position="306"/>
        <end position="381"/>
    </location>
</feature>
<evidence type="ECO:0000256" key="1">
    <source>
        <dbReference type="ARBA" id="ARBA00004123"/>
    </source>
</evidence>
<dbReference type="PANTHER" id="PTHR31661">
    <property type="entry name" value="SIMILAR TO CDNA SEQUENCE BC052040"/>
    <property type="match status" value="1"/>
</dbReference>
<keyword evidence="3" id="KW-0963">Cytoplasm</keyword>
<feature type="region of interest" description="Disordered" evidence="6">
    <location>
        <begin position="481"/>
        <end position="500"/>
    </location>
</feature>
<proteinExistence type="predicted"/>
<dbReference type="EMBL" id="CAJHNH020001482">
    <property type="protein sequence ID" value="CAG5123245.1"/>
    <property type="molecule type" value="Genomic_DNA"/>
</dbReference>
<feature type="compositionally biased region" description="Polar residues" evidence="6">
    <location>
        <begin position="306"/>
        <end position="326"/>
    </location>
</feature>
<evidence type="ECO:0000256" key="6">
    <source>
        <dbReference type="SAM" id="MobiDB-lite"/>
    </source>
</evidence>
<name>A0A8S3Z5F2_9EUPU</name>
<gene>
    <name evidence="7" type="ORF">CUNI_LOCUS8803</name>
</gene>
<dbReference type="OrthoDB" id="1272at2759"/>
<evidence type="ECO:0000256" key="3">
    <source>
        <dbReference type="ARBA" id="ARBA00022490"/>
    </source>
</evidence>
<evidence type="ECO:0000313" key="7">
    <source>
        <dbReference type="EMBL" id="CAG5123245.1"/>
    </source>
</evidence>
<dbReference type="AlphaFoldDB" id="A0A8S3Z5F2"/>
<evidence type="ECO:0000256" key="4">
    <source>
        <dbReference type="ARBA" id="ARBA00023242"/>
    </source>
</evidence>
<evidence type="ECO:0000256" key="5">
    <source>
        <dbReference type="ARBA" id="ARBA00023480"/>
    </source>
</evidence>
<organism evidence="7 8">
    <name type="scientific">Candidula unifasciata</name>
    <dbReference type="NCBI Taxonomy" id="100452"/>
    <lineage>
        <taxon>Eukaryota</taxon>
        <taxon>Metazoa</taxon>
        <taxon>Spiralia</taxon>
        <taxon>Lophotrochozoa</taxon>
        <taxon>Mollusca</taxon>
        <taxon>Gastropoda</taxon>
        <taxon>Heterobranchia</taxon>
        <taxon>Euthyneura</taxon>
        <taxon>Panpulmonata</taxon>
        <taxon>Eupulmonata</taxon>
        <taxon>Stylommatophora</taxon>
        <taxon>Helicina</taxon>
        <taxon>Helicoidea</taxon>
        <taxon>Geomitridae</taxon>
        <taxon>Candidula</taxon>
    </lineage>
</organism>
<dbReference type="PANTHER" id="PTHR31661:SF1">
    <property type="entry name" value="CDAN1-INTERACTING NUCLEASE 1"/>
    <property type="match status" value="1"/>
</dbReference>